<sequence length="275" mass="31209">MLTRFKRMLSPSVQKAEKSVFQAEQTPPPSLDVTMQDAKLTGWFQDSGELFSDFMVTSEDSVLDVGCGDGGFISHCAQRGAAVTFVDIDEGKIAEIELRLKDSPARQVRGLVSAANPLPLRDEEFDKVICTEVMEHVDDPERFLAELVRVGKPGALYLLSVPDPASEQVQQLVAPPLYFEKPHHIRIFSRDDFRDLVNQSGLIVEKQTTYGFFWSIFWAFFWTCDQDLDQPWHPLLRHWGTTWETLLSMRDGPRIKQALDEALPKSQVIIARKPT</sequence>
<protein>
    <submittedName>
        <fullName evidence="2">Methyltransferase domain-containing protein</fullName>
    </submittedName>
</protein>
<dbReference type="Pfam" id="PF08241">
    <property type="entry name" value="Methyltransf_11"/>
    <property type="match status" value="1"/>
</dbReference>
<feature type="domain" description="Methyltransferase type 11" evidence="1">
    <location>
        <begin position="63"/>
        <end position="157"/>
    </location>
</feature>
<dbReference type="GO" id="GO:0032259">
    <property type="term" value="P:methylation"/>
    <property type="evidence" value="ECO:0007669"/>
    <property type="project" value="UniProtKB-KW"/>
</dbReference>
<dbReference type="OrthoDB" id="8772893at2"/>
<dbReference type="AlphaFoldDB" id="A0A1I6BAM1"/>
<dbReference type="EMBL" id="FOYD01000003">
    <property type="protein sequence ID" value="SFQ77993.1"/>
    <property type="molecule type" value="Genomic_DNA"/>
</dbReference>
<proteinExistence type="predicted"/>
<evidence type="ECO:0000313" key="3">
    <source>
        <dbReference type="Proteomes" id="UP000242815"/>
    </source>
</evidence>
<dbReference type="SUPFAM" id="SSF53335">
    <property type="entry name" value="S-adenosyl-L-methionine-dependent methyltransferases"/>
    <property type="match status" value="1"/>
</dbReference>
<dbReference type="Proteomes" id="UP000242815">
    <property type="component" value="Unassembled WGS sequence"/>
</dbReference>
<accession>A0A1I6BAM1</accession>
<dbReference type="RefSeq" id="WP_090538341.1">
    <property type="nucleotide sequence ID" value="NZ_FOYD01000003.1"/>
</dbReference>
<name>A0A1I6BAM1_9GAMM</name>
<keyword evidence="2" id="KW-0489">Methyltransferase</keyword>
<organism evidence="2 3">
    <name type="scientific">Halopseudomonas formosensis</name>
    <dbReference type="NCBI Taxonomy" id="1002526"/>
    <lineage>
        <taxon>Bacteria</taxon>
        <taxon>Pseudomonadati</taxon>
        <taxon>Pseudomonadota</taxon>
        <taxon>Gammaproteobacteria</taxon>
        <taxon>Pseudomonadales</taxon>
        <taxon>Pseudomonadaceae</taxon>
        <taxon>Halopseudomonas</taxon>
    </lineage>
</organism>
<gene>
    <name evidence="2" type="ORF">SAMN05216578_103335</name>
</gene>
<dbReference type="Gene3D" id="3.40.50.150">
    <property type="entry name" value="Vaccinia Virus protein VP39"/>
    <property type="match status" value="1"/>
</dbReference>
<dbReference type="STRING" id="1002526.SAMN05216578_103335"/>
<keyword evidence="2" id="KW-0808">Transferase</keyword>
<evidence type="ECO:0000313" key="2">
    <source>
        <dbReference type="EMBL" id="SFQ77993.1"/>
    </source>
</evidence>
<dbReference type="InterPro" id="IPR013216">
    <property type="entry name" value="Methyltransf_11"/>
</dbReference>
<dbReference type="InterPro" id="IPR029063">
    <property type="entry name" value="SAM-dependent_MTases_sf"/>
</dbReference>
<dbReference type="GO" id="GO:0008757">
    <property type="term" value="F:S-adenosylmethionine-dependent methyltransferase activity"/>
    <property type="evidence" value="ECO:0007669"/>
    <property type="project" value="InterPro"/>
</dbReference>
<dbReference type="PANTHER" id="PTHR43861">
    <property type="entry name" value="TRANS-ACONITATE 2-METHYLTRANSFERASE-RELATED"/>
    <property type="match status" value="1"/>
</dbReference>
<reference evidence="2 3" key="1">
    <citation type="submission" date="2016-10" db="EMBL/GenBank/DDBJ databases">
        <authorList>
            <person name="de Groot N.N."/>
        </authorList>
    </citation>
    <scope>NUCLEOTIDE SEQUENCE [LARGE SCALE GENOMIC DNA]</scope>
    <source>
        <strain evidence="2 3">JCM 18415</strain>
    </source>
</reference>
<dbReference type="CDD" id="cd02440">
    <property type="entry name" value="AdoMet_MTases"/>
    <property type="match status" value="1"/>
</dbReference>
<evidence type="ECO:0000259" key="1">
    <source>
        <dbReference type="Pfam" id="PF08241"/>
    </source>
</evidence>